<dbReference type="EMBL" id="FN554968">
    <property type="protein sequence ID" value="CBH10880.1"/>
    <property type="molecule type" value="Genomic_DNA"/>
</dbReference>
<protein>
    <recommendedName>
        <fullName evidence="3">T. brucei spp.-specific protein</fullName>
    </recommendedName>
</protein>
<name>C9ZNA2_TRYB9</name>
<dbReference type="AlphaFoldDB" id="C9ZNA2"/>
<dbReference type="GeneID" id="23861159"/>
<dbReference type="KEGG" id="tbg:TbgDal_V180"/>
<dbReference type="RefSeq" id="XP_011773167.1">
    <property type="nucleotide sequence ID" value="XM_011774865.1"/>
</dbReference>
<accession>C9ZNA2</accession>
<gene>
    <name evidence="1" type="ORF">TbgDal_V180</name>
</gene>
<dbReference type="VEuPathDB" id="TriTrypDB:Tbg972.5.180"/>
<dbReference type="Proteomes" id="UP000002316">
    <property type="component" value="Chromosome 5"/>
</dbReference>
<evidence type="ECO:0000313" key="2">
    <source>
        <dbReference type="Proteomes" id="UP000002316"/>
    </source>
</evidence>
<organism evidence="1 2">
    <name type="scientific">Trypanosoma brucei gambiense (strain MHOM/CI/86/DAL972)</name>
    <dbReference type="NCBI Taxonomy" id="679716"/>
    <lineage>
        <taxon>Eukaryota</taxon>
        <taxon>Discoba</taxon>
        <taxon>Euglenozoa</taxon>
        <taxon>Kinetoplastea</taxon>
        <taxon>Metakinetoplastina</taxon>
        <taxon>Trypanosomatida</taxon>
        <taxon>Trypanosomatidae</taxon>
        <taxon>Trypanosoma</taxon>
    </lineage>
</organism>
<reference evidence="2" key="1">
    <citation type="journal article" date="2010" name="PLoS Negl. Trop. Dis.">
        <title>The genome sequence of Trypanosoma brucei gambiense, causative agent of chronic human african trypanosomiasis.</title>
        <authorList>
            <person name="Jackson A.P."/>
            <person name="Sanders M."/>
            <person name="Berry A."/>
            <person name="McQuillan J."/>
            <person name="Aslett M.A."/>
            <person name="Quail M.A."/>
            <person name="Chukualim B."/>
            <person name="Capewell P."/>
            <person name="MacLeod A."/>
            <person name="Melville S.E."/>
            <person name="Gibson W."/>
            <person name="Barry J.D."/>
            <person name="Berriman M."/>
            <person name="Hertz-Fowler C."/>
        </authorList>
    </citation>
    <scope>NUCLEOTIDE SEQUENCE [LARGE SCALE GENOMIC DNA]</scope>
    <source>
        <strain evidence="2">MHOM/CI/86/DAL972</strain>
    </source>
</reference>
<evidence type="ECO:0000313" key="1">
    <source>
        <dbReference type="EMBL" id="CBH10880.1"/>
    </source>
</evidence>
<proteinExistence type="predicted"/>
<sequence>MGRHHQQVGAVNHVDVKPLIGRKADMPWDMREPSCRAVLALWSSRNSYRGHIIIRRSQGTRAASEEGEERTLPIQEVNVRTLSLERVRRQMKDETRQRFDNVWNLMIATERNSKERDRESHLRNAEKDAVIIKEAGTISYVSDLPTKGRVSYFFQLWRKRRRFIVFPKVKKGKNDYGSEVPLDHIFQYISAVYGESAALFDLKAFFFQVNLPQETFEWFSGVEPRVWNS</sequence>
<dbReference type="OrthoDB" id="273290at2759"/>
<evidence type="ECO:0008006" key="3">
    <source>
        <dbReference type="Google" id="ProtNLM"/>
    </source>
</evidence>